<feature type="coiled-coil region" evidence="1">
    <location>
        <begin position="23"/>
        <end position="88"/>
    </location>
</feature>
<dbReference type="STRING" id="570156.AOG27_04440"/>
<accession>A0A0P7E5K6</accession>
<dbReference type="Proteomes" id="UP000050378">
    <property type="component" value="Unassembled WGS sequence"/>
</dbReference>
<name>A0A0P7E5K6_9GAMM</name>
<evidence type="ECO:0000256" key="1">
    <source>
        <dbReference type="SAM" id="Coils"/>
    </source>
</evidence>
<dbReference type="InterPro" id="IPR008337">
    <property type="entry name" value="Capsule_biosynth_CapB"/>
</dbReference>
<dbReference type="PRINTS" id="PR01758">
    <property type="entry name" value="CAPSULEPROTB"/>
</dbReference>
<dbReference type="PATRIC" id="fig|570156.3.peg.872"/>
<dbReference type="InterPro" id="IPR016024">
    <property type="entry name" value="ARM-type_fold"/>
</dbReference>
<reference evidence="2 3" key="1">
    <citation type="submission" date="2015-09" db="EMBL/GenBank/DDBJ databases">
        <title>Draft Genome Sequence of Pseudoalteromonas lipolytica UCD-48B.</title>
        <authorList>
            <person name="Krusor M."/>
            <person name="Coil D.A."/>
            <person name="Lang J.M."/>
            <person name="Eisen J.A."/>
            <person name="Alexiev A."/>
        </authorList>
    </citation>
    <scope>NUCLEOTIDE SEQUENCE [LARGE SCALE GENOMIC DNA]</scope>
    <source>
        <strain evidence="2 3">UCD-48B</strain>
    </source>
</reference>
<dbReference type="GO" id="GO:0005524">
    <property type="term" value="F:ATP binding"/>
    <property type="evidence" value="ECO:0007669"/>
    <property type="project" value="InterPro"/>
</dbReference>
<dbReference type="SUPFAM" id="SSF48371">
    <property type="entry name" value="ARM repeat"/>
    <property type="match status" value="1"/>
</dbReference>
<comment type="caution">
    <text evidence="2">The sequence shown here is derived from an EMBL/GenBank/DDBJ whole genome shotgun (WGS) entry which is preliminary data.</text>
</comment>
<dbReference type="OrthoDB" id="2884at2"/>
<proteinExistence type="predicted"/>
<dbReference type="InterPro" id="IPR036565">
    <property type="entry name" value="Mur-like_cat_sf"/>
</dbReference>
<keyword evidence="1" id="KW-0175">Coiled coil</keyword>
<protein>
    <submittedName>
        <fullName evidence="2">Poly-gamma-glutamate synthase PgsB</fullName>
    </submittedName>
</protein>
<evidence type="ECO:0000313" key="3">
    <source>
        <dbReference type="Proteomes" id="UP000050378"/>
    </source>
</evidence>
<evidence type="ECO:0000313" key="2">
    <source>
        <dbReference type="EMBL" id="KPM85017.1"/>
    </source>
</evidence>
<dbReference type="EMBL" id="LJTC01000002">
    <property type="protein sequence ID" value="KPM85017.1"/>
    <property type="molecule type" value="Genomic_DNA"/>
</dbReference>
<gene>
    <name evidence="2" type="ORF">AOG27_04440</name>
</gene>
<dbReference type="GO" id="GO:0016020">
    <property type="term" value="C:membrane"/>
    <property type="evidence" value="ECO:0007669"/>
    <property type="project" value="InterPro"/>
</dbReference>
<sequence length="1363" mass="157221">MSSKVLKERLESLLFADIANFWLDLYRQKYKQLVNELSEWELIKNQPDDNDEDDWLLLQAIAFLTHKIDKLQNQLTKLDGDHRRFVERLSHAELKAERQFHILDYAKTLGASELQLQKDQDAFQRWFDEGAMINRYQDKTSELEQSLKFLIGKLGDLTNRYLRNHQNDMAQSWLRLDLEGFFLNLLEKTDNEATRNSLFRALANQVNLLNEYVEDPEFNADLVESLLQSLEKPTTPHAAKVDILEILINLRPTFTRYFMRSHIDLDVDKNGKVDRQQLFLITSFAKIISKQFSLNEANRKLIFLLAKHAYPRVRQSVIEQCSVLPWSCVTDLLNERMQLENSPAVRLTLIKQLSDPRFSEQQLGFKLWQQLLEETDNFAEQRLLLELTPRIMFNLQVDNDNHDYTQDIFKAFINVLNRQLEEKTNLAVKRIISRVREQLVSFMHQQQVAQLEVSLSSDTSIDCKEVDEDLLGRLLSKQAQHYEAFNVILKKKSWQVQLGYKRGFRIWRLWHEFKNPSTGKRQSYNHLQARKPSAFMHVPSCTVAEISQTEVPGEPRFDEYQFSSRPHLPLLDFLLSTLSQDNLKASAKSYTPDGILIVSPPTSLFKRLYAYCWISLNYEKLNELRNGTEVEQQHYLENIRSKGFTLDFQPYGMLFDVAFPVESGIANLFKKLAITPFIFNIGSSFKEYAYSIYQNSIGQLIFFVISFIAYFWARHIKISRQIQSDRALIPVSIGGWGTRGKSGTERLKAALFSSLSLKVVSKTTGCEATMIYARASGEQFEIPLFRPFDKASIWEQGDVLHFAKNVKADVFLWECMGLTPRYVRILRNWMKDNFSTITNAYPDHEDILGPTGIDVANETSHFIGENSLVFTSEQNMAPILDVNAKQKNSSLIQVHWADGLQITDDIRSLYPYQEHPANIALVCKMAQHIGLSKDYVYKETSARIIPDIGVLQHFEKAKVGKVEQSFINSMSANERLATLENWQRLGIYDLNDNPKKQVIALINNRNDRVARSKVFADILSHDLRFDKIVVIGTNVDGFYSYFINALIERLDKIIANNDLEEFNKLLSQFNFLTEEQLIARLSDAYDLTLANKLIKLNGDSLKKSNINALLKDATGNSNEAEASAILQNLFVYQQRQTLELLKQDIVNNSEKLKEVIVNTIKSNVVLHENSSLSADELTRSIAQLGLVNNHQVIVGMQNIKGAGLNYVYAWQQWQRINHTLEHLFDQQCTAKEFRTALTNLNMIVSFNRLEVATLKKHLSTLKKMHLAQNEFCQAEITNLLEKLEAYSSEDNIEKQQALPIQYLNQVVESFLDAGAAVKRKKRANQIYKDIADQRITLEKAIKILGKLSRNQKSGWFANKSKPN</sequence>
<dbReference type="Gene3D" id="3.40.1190.10">
    <property type="entry name" value="Mur-like, catalytic domain"/>
    <property type="match status" value="1"/>
</dbReference>
<dbReference type="GO" id="GO:0045227">
    <property type="term" value="P:capsule polysaccharide biosynthetic process"/>
    <property type="evidence" value="ECO:0007669"/>
    <property type="project" value="InterPro"/>
</dbReference>
<organism evidence="2 3">
    <name type="scientific">Pseudoalteromonas lipolytica</name>
    <dbReference type="NCBI Taxonomy" id="570156"/>
    <lineage>
        <taxon>Bacteria</taxon>
        <taxon>Pseudomonadati</taxon>
        <taxon>Pseudomonadota</taxon>
        <taxon>Gammaproteobacteria</taxon>
        <taxon>Alteromonadales</taxon>
        <taxon>Pseudoalteromonadaceae</taxon>
        <taxon>Pseudoalteromonas</taxon>
    </lineage>
</organism>
<dbReference type="SUPFAM" id="SSF53623">
    <property type="entry name" value="MurD-like peptide ligases, catalytic domain"/>
    <property type="match status" value="1"/>
</dbReference>
<dbReference type="RefSeq" id="WP_054551775.1">
    <property type="nucleotide sequence ID" value="NZ_LJTC01000002.1"/>
</dbReference>